<dbReference type="GO" id="GO:0009295">
    <property type="term" value="C:nucleoid"/>
    <property type="evidence" value="ECO:0007669"/>
    <property type="project" value="TreeGrafter"/>
</dbReference>
<dbReference type="SUPFAM" id="SSF50249">
    <property type="entry name" value="Nucleic acid-binding proteins"/>
    <property type="match status" value="1"/>
</dbReference>
<dbReference type="PROSITE" id="PS50935">
    <property type="entry name" value="SSB"/>
    <property type="match status" value="1"/>
</dbReference>
<gene>
    <name evidence="5" type="ORF">HNR32_000877</name>
</gene>
<evidence type="ECO:0000313" key="5">
    <source>
        <dbReference type="EMBL" id="MBB5335743.1"/>
    </source>
</evidence>
<evidence type="ECO:0000313" key="6">
    <source>
        <dbReference type="Proteomes" id="UP000559117"/>
    </source>
</evidence>
<accession>A0A840URY4</accession>
<keyword evidence="2" id="KW-0235">DNA replication</keyword>
<dbReference type="PANTHER" id="PTHR10302:SF27">
    <property type="entry name" value="SINGLE-STRANDED DNA-BINDING PROTEIN"/>
    <property type="match status" value="1"/>
</dbReference>
<feature type="region of interest" description="Disordered" evidence="4">
    <location>
        <begin position="105"/>
        <end position="139"/>
    </location>
</feature>
<name>A0A840URY4_9FIRM</name>
<feature type="compositionally biased region" description="Low complexity" evidence="4">
    <location>
        <begin position="113"/>
        <end position="126"/>
    </location>
</feature>
<dbReference type="GO" id="GO:0006281">
    <property type="term" value="P:DNA repair"/>
    <property type="evidence" value="ECO:0007669"/>
    <property type="project" value="UniProtKB-UniRule"/>
</dbReference>
<comment type="subunit">
    <text evidence="2">Homotetramer.</text>
</comment>
<keyword evidence="2" id="KW-0234">DNA repair</keyword>
<protein>
    <recommendedName>
        <fullName evidence="2 3">Single-stranded DNA-binding protein</fullName>
        <shortName evidence="2">SSB</shortName>
    </recommendedName>
</protein>
<dbReference type="PIRSF" id="PIRSF002070">
    <property type="entry name" value="SSB"/>
    <property type="match status" value="1"/>
</dbReference>
<keyword evidence="6" id="KW-1185">Reference proteome</keyword>
<reference evidence="5 6" key="1">
    <citation type="submission" date="2020-08" db="EMBL/GenBank/DDBJ databases">
        <title>Genomic Encyclopedia of Type Strains, Phase IV (KMG-IV): sequencing the most valuable type-strain genomes for metagenomic binning, comparative biology and taxonomic classification.</title>
        <authorList>
            <person name="Goeker M."/>
        </authorList>
    </citation>
    <scope>NUCLEOTIDE SEQUENCE [LARGE SCALE GENOMIC DNA]</scope>
    <source>
        <strain evidence="5 6">DSM 24661</strain>
    </source>
</reference>
<evidence type="ECO:0000256" key="1">
    <source>
        <dbReference type="ARBA" id="ARBA00023125"/>
    </source>
</evidence>
<dbReference type="RefSeq" id="WP_183860016.1">
    <property type="nucleotide sequence ID" value="NZ_JACHFH010000008.1"/>
</dbReference>
<keyword evidence="1 2" id="KW-0238">DNA-binding</keyword>
<dbReference type="Gene3D" id="2.40.50.140">
    <property type="entry name" value="Nucleic acid-binding proteins"/>
    <property type="match status" value="1"/>
</dbReference>
<dbReference type="Pfam" id="PF00436">
    <property type="entry name" value="SSB"/>
    <property type="match status" value="1"/>
</dbReference>
<dbReference type="HAMAP" id="MF_00984">
    <property type="entry name" value="SSB"/>
    <property type="match status" value="1"/>
</dbReference>
<evidence type="ECO:0000256" key="3">
    <source>
        <dbReference type="PIRNR" id="PIRNR002070"/>
    </source>
</evidence>
<dbReference type="GO" id="GO:0003697">
    <property type="term" value="F:single-stranded DNA binding"/>
    <property type="evidence" value="ECO:0007669"/>
    <property type="project" value="UniProtKB-UniRule"/>
</dbReference>
<dbReference type="NCBIfam" id="TIGR00621">
    <property type="entry name" value="ssb"/>
    <property type="match status" value="1"/>
</dbReference>
<dbReference type="PANTHER" id="PTHR10302">
    <property type="entry name" value="SINGLE-STRANDED DNA-BINDING PROTEIN"/>
    <property type="match status" value="1"/>
</dbReference>
<dbReference type="InterPro" id="IPR000424">
    <property type="entry name" value="Primosome_PriB/ssb"/>
</dbReference>
<comment type="caution">
    <text evidence="5">The sequence shown here is derived from an EMBL/GenBank/DDBJ whole genome shotgun (WGS) entry which is preliminary data.</text>
</comment>
<proteinExistence type="inferred from homology"/>
<evidence type="ECO:0000256" key="4">
    <source>
        <dbReference type="SAM" id="MobiDB-lite"/>
    </source>
</evidence>
<dbReference type="AlphaFoldDB" id="A0A840URY4"/>
<dbReference type="CDD" id="cd04496">
    <property type="entry name" value="SSB_OBF"/>
    <property type="match status" value="1"/>
</dbReference>
<comment type="caution">
    <text evidence="2">Lacks conserved residue(s) required for the propagation of feature annotation.</text>
</comment>
<comment type="function">
    <text evidence="2">Plays an important role in DNA replication, recombination and repair. Binds to ssDNA and to an array of partner proteins to recruit them to their sites of action during DNA metabolism.</text>
</comment>
<dbReference type="GO" id="GO:0006260">
    <property type="term" value="P:DNA replication"/>
    <property type="evidence" value="ECO:0007669"/>
    <property type="project" value="UniProtKB-UniRule"/>
</dbReference>
<organism evidence="5 6">
    <name type="scientific">Pectinatus brassicae</name>
    <dbReference type="NCBI Taxonomy" id="862415"/>
    <lineage>
        <taxon>Bacteria</taxon>
        <taxon>Bacillati</taxon>
        <taxon>Bacillota</taxon>
        <taxon>Negativicutes</taxon>
        <taxon>Selenomonadales</taxon>
        <taxon>Selenomonadaceae</taxon>
        <taxon>Pectinatus</taxon>
    </lineage>
</organism>
<keyword evidence="2" id="KW-0233">DNA recombination</keyword>
<dbReference type="EMBL" id="JACHFH010000008">
    <property type="protein sequence ID" value="MBB5335743.1"/>
    <property type="molecule type" value="Genomic_DNA"/>
</dbReference>
<feature type="short sequence motif" description="Important for interaction with partner proteins" evidence="2">
    <location>
        <begin position="134"/>
        <end position="139"/>
    </location>
</feature>
<dbReference type="Proteomes" id="UP000559117">
    <property type="component" value="Unassembled WGS sequence"/>
</dbReference>
<dbReference type="InterPro" id="IPR011344">
    <property type="entry name" value="ssDNA-bd"/>
</dbReference>
<keyword evidence="2" id="KW-0227">DNA damage</keyword>
<sequence>MNKVILAGRLAVDPEVRYTQSGKAVASFRLAVNRRFSREEENTADFFSIVAWQKLAEICGNNLVKGSQVLIEGRLQVRSYDAQDGSKRYVTEVIANEVEFMGSRPAHAGNDYSNSAQSADNSSANSFGSELPPDEEIPF</sequence>
<dbReference type="GO" id="GO:0006310">
    <property type="term" value="P:DNA recombination"/>
    <property type="evidence" value="ECO:0007669"/>
    <property type="project" value="UniProtKB-UniRule"/>
</dbReference>
<dbReference type="InterPro" id="IPR012340">
    <property type="entry name" value="NA-bd_OB-fold"/>
</dbReference>
<evidence type="ECO:0000256" key="2">
    <source>
        <dbReference type="HAMAP-Rule" id="MF_00984"/>
    </source>
</evidence>